<evidence type="ECO:0000256" key="4">
    <source>
        <dbReference type="ARBA" id="ARBA00022741"/>
    </source>
</evidence>
<dbReference type="PROSITE" id="PS00108">
    <property type="entry name" value="PROTEIN_KINASE_ST"/>
    <property type="match status" value="1"/>
</dbReference>
<comment type="catalytic activity">
    <reaction evidence="8">
        <text>L-seryl-[protein] + ATP = O-phospho-L-seryl-[protein] + ADP + H(+)</text>
        <dbReference type="Rhea" id="RHEA:17989"/>
        <dbReference type="Rhea" id="RHEA-COMP:9863"/>
        <dbReference type="Rhea" id="RHEA-COMP:11604"/>
        <dbReference type="ChEBI" id="CHEBI:15378"/>
        <dbReference type="ChEBI" id="CHEBI:29999"/>
        <dbReference type="ChEBI" id="CHEBI:30616"/>
        <dbReference type="ChEBI" id="CHEBI:83421"/>
        <dbReference type="ChEBI" id="CHEBI:456216"/>
        <dbReference type="EC" id="2.7.11.1"/>
    </reaction>
</comment>
<dbReference type="Pfam" id="PF13308">
    <property type="entry name" value="YARHG"/>
    <property type="match status" value="1"/>
</dbReference>
<evidence type="ECO:0000259" key="11">
    <source>
        <dbReference type="PROSITE" id="PS50011"/>
    </source>
</evidence>
<dbReference type="InterPro" id="IPR017441">
    <property type="entry name" value="Protein_kinase_ATP_BS"/>
</dbReference>
<dbReference type="InterPro" id="IPR008271">
    <property type="entry name" value="Ser/Thr_kinase_AS"/>
</dbReference>
<dbReference type="InterPro" id="IPR025582">
    <property type="entry name" value="YARHG_dom"/>
</dbReference>
<evidence type="ECO:0000256" key="9">
    <source>
        <dbReference type="PROSITE-ProRule" id="PRU10141"/>
    </source>
</evidence>
<evidence type="ECO:0000256" key="1">
    <source>
        <dbReference type="ARBA" id="ARBA00012513"/>
    </source>
</evidence>
<accession>A0A1Z4KKZ7</accession>
<feature type="transmembrane region" description="Helical" evidence="10">
    <location>
        <begin position="315"/>
        <end position="336"/>
    </location>
</feature>
<dbReference type="AlphaFoldDB" id="A0A1Z4KKZ7"/>
<keyword evidence="6 9" id="KW-0067">ATP-binding</keyword>
<evidence type="ECO:0000313" key="12">
    <source>
        <dbReference type="EMBL" id="BAY69624.1"/>
    </source>
</evidence>
<keyword evidence="4 9" id="KW-0547">Nucleotide-binding</keyword>
<comment type="catalytic activity">
    <reaction evidence="7">
        <text>L-threonyl-[protein] + ATP = O-phospho-L-threonyl-[protein] + ADP + H(+)</text>
        <dbReference type="Rhea" id="RHEA:46608"/>
        <dbReference type="Rhea" id="RHEA-COMP:11060"/>
        <dbReference type="Rhea" id="RHEA-COMP:11605"/>
        <dbReference type="ChEBI" id="CHEBI:15378"/>
        <dbReference type="ChEBI" id="CHEBI:30013"/>
        <dbReference type="ChEBI" id="CHEBI:30616"/>
        <dbReference type="ChEBI" id="CHEBI:61977"/>
        <dbReference type="ChEBI" id="CHEBI:456216"/>
        <dbReference type="EC" id="2.7.11.1"/>
    </reaction>
</comment>
<dbReference type="InterPro" id="IPR011009">
    <property type="entry name" value="Kinase-like_dom_sf"/>
</dbReference>
<keyword evidence="3" id="KW-0808">Transferase</keyword>
<name>A0A1Z4KKZ7_ANAVA</name>
<dbReference type="InterPro" id="IPR000719">
    <property type="entry name" value="Prot_kinase_dom"/>
</dbReference>
<dbReference type="SUPFAM" id="SSF56112">
    <property type="entry name" value="Protein kinase-like (PK-like)"/>
    <property type="match status" value="1"/>
</dbReference>
<feature type="binding site" evidence="9">
    <location>
        <position position="41"/>
    </location>
    <ligand>
        <name>ATP</name>
        <dbReference type="ChEBI" id="CHEBI:30616"/>
    </ligand>
</feature>
<evidence type="ECO:0000256" key="8">
    <source>
        <dbReference type="ARBA" id="ARBA00048679"/>
    </source>
</evidence>
<reference evidence="12 13" key="1">
    <citation type="submission" date="2017-06" db="EMBL/GenBank/DDBJ databases">
        <title>Genome sequencing of cyanobaciteial culture collection at National Institute for Environmental Studies (NIES).</title>
        <authorList>
            <person name="Hirose Y."/>
            <person name="Shimura Y."/>
            <person name="Fujisawa T."/>
            <person name="Nakamura Y."/>
            <person name="Kawachi M."/>
        </authorList>
    </citation>
    <scope>NUCLEOTIDE SEQUENCE [LARGE SCALE GENOMIC DNA]</scope>
    <source>
        <strain evidence="12 13">NIES-23</strain>
    </source>
</reference>
<dbReference type="PROSITE" id="PS00107">
    <property type="entry name" value="PROTEIN_KINASE_ATP"/>
    <property type="match status" value="1"/>
</dbReference>
<dbReference type="Gene3D" id="1.10.510.10">
    <property type="entry name" value="Transferase(Phosphotransferase) domain 1"/>
    <property type="match status" value="1"/>
</dbReference>
<gene>
    <name evidence="12" type="ORF">NIES23_24190</name>
</gene>
<evidence type="ECO:0000256" key="3">
    <source>
        <dbReference type="ARBA" id="ARBA00022679"/>
    </source>
</evidence>
<dbReference type="Proteomes" id="UP000217507">
    <property type="component" value="Chromosome"/>
</dbReference>
<dbReference type="PANTHER" id="PTHR24363">
    <property type="entry name" value="SERINE/THREONINE PROTEIN KINASE"/>
    <property type="match status" value="1"/>
</dbReference>
<dbReference type="CDD" id="cd14014">
    <property type="entry name" value="STKc_PknB_like"/>
    <property type="match status" value="1"/>
</dbReference>
<dbReference type="SMART" id="SM00220">
    <property type="entry name" value="S_TKc"/>
    <property type="match status" value="1"/>
</dbReference>
<evidence type="ECO:0000256" key="10">
    <source>
        <dbReference type="SAM" id="Phobius"/>
    </source>
</evidence>
<evidence type="ECO:0000256" key="6">
    <source>
        <dbReference type="ARBA" id="ARBA00022840"/>
    </source>
</evidence>
<evidence type="ECO:0000256" key="5">
    <source>
        <dbReference type="ARBA" id="ARBA00022777"/>
    </source>
</evidence>
<evidence type="ECO:0000313" key="13">
    <source>
        <dbReference type="Proteomes" id="UP000217507"/>
    </source>
</evidence>
<keyword evidence="5 12" id="KW-0418">Kinase</keyword>
<evidence type="ECO:0000256" key="7">
    <source>
        <dbReference type="ARBA" id="ARBA00047899"/>
    </source>
</evidence>
<dbReference type="InterPro" id="IPR038434">
    <property type="entry name" value="YARHG_sf"/>
</dbReference>
<dbReference type="EC" id="2.7.11.1" evidence="1"/>
<feature type="domain" description="Protein kinase" evidence="11">
    <location>
        <begin position="10"/>
        <end position="285"/>
    </location>
</feature>
<dbReference type="PANTHER" id="PTHR24363:SF0">
    <property type="entry name" value="SERINE_THREONINE KINASE LIKE DOMAIN CONTAINING 1"/>
    <property type="match status" value="1"/>
</dbReference>
<keyword evidence="2" id="KW-0723">Serine/threonine-protein kinase</keyword>
<dbReference type="EMBL" id="AP018216">
    <property type="protein sequence ID" value="BAY69624.1"/>
    <property type="molecule type" value="Genomic_DNA"/>
</dbReference>
<dbReference type="GO" id="GO:0005524">
    <property type="term" value="F:ATP binding"/>
    <property type="evidence" value="ECO:0007669"/>
    <property type="project" value="UniProtKB-UniRule"/>
</dbReference>
<dbReference type="Gene3D" id="3.30.200.20">
    <property type="entry name" value="Phosphorylase Kinase, domain 1"/>
    <property type="match status" value="1"/>
</dbReference>
<dbReference type="Gene3D" id="1.20.58.1690">
    <property type="match status" value="1"/>
</dbReference>
<dbReference type="GO" id="GO:0004674">
    <property type="term" value="F:protein serine/threonine kinase activity"/>
    <property type="evidence" value="ECO:0007669"/>
    <property type="project" value="UniProtKB-KW"/>
</dbReference>
<protein>
    <recommendedName>
        <fullName evidence="1">non-specific serine/threonine protein kinase</fullName>
        <ecNumber evidence="1">2.7.11.1</ecNumber>
    </recommendedName>
</protein>
<evidence type="ECO:0000256" key="2">
    <source>
        <dbReference type="ARBA" id="ARBA00022527"/>
    </source>
</evidence>
<dbReference type="SMART" id="SM01324">
    <property type="entry name" value="YARHG"/>
    <property type="match status" value="1"/>
</dbReference>
<dbReference type="PROSITE" id="PS50011">
    <property type="entry name" value="PROTEIN_KINASE_DOM"/>
    <property type="match status" value="1"/>
</dbReference>
<organism evidence="12 13">
    <name type="scientific">Trichormus variabilis NIES-23</name>
    <dbReference type="NCBI Taxonomy" id="1973479"/>
    <lineage>
        <taxon>Bacteria</taxon>
        <taxon>Bacillati</taxon>
        <taxon>Cyanobacteriota</taxon>
        <taxon>Cyanophyceae</taxon>
        <taxon>Nostocales</taxon>
        <taxon>Nostocaceae</taxon>
        <taxon>Trichormus</taxon>
    </lineage>
</organism>
<sequence length="496" mass="55277">MTIQLLNDRYQVIRTLGAGGFGETYLAEDTYMPSKRRCVVKQLRPIQNNPQIYQLVQERFQREAAILEELGGATEQIPALYAYFSADGQFYLVQEWVEGDTLTGRLQQQGLFTESAIQELLVNLLPVLEYVHSKHIVHRDIKPDNIILRHRDGKPVLIDFGAVRESMGTVVNSQGNPTSSIVIGTPGYMPSEQAAGRPVYSSDLYSLGLTAIYLLTGRQPQTLEIDSQTGEIMWRQYASQMNPILASVLDKAIAYHPRDRYATARAMLDNLQSISSPIPPTQPYFAPPPVVSAPPQPTVPVAPQANVTGNNQKGILFGSLIAGGLIGASVIIGLAFTRTPQPVAENNNTSPVNSITETPVIKATPEVTQPPVTAQPIVPSPQQQVNSSPFPSITSVPIDVNINNNNYLWLSQQAVTDADLDDKDGYTLDIMRNTVFARHGRRFDNPGLQDYFNNQPWYNPIYSPKEFPIKLLTRLEQRNVDYIAAYQKRYNLRHFK</sequence>
<dbReference type="Pfam" id="PF00069">
    <property type="entry name" value="Pkinase"/>
    <property type="match status" value="1"/>
</dbReference>
<keyword evidence="10" id="KW-1133">Transmembrane helix</keyword>
<proteinExistence type="predicted"/>
<keyword evidence="10" id="KW-0812">Transmembrane</keyword>
<keyword evidence="10" id="KW-0472">Membrane</keyword>